<evidence type="ECO:0000313" key="2">
    <source>
        <dbReference type="EMBL" id="SDS21399.1"/>
    </source>
</evidence>
<sequence length="153" mass="16192">MNQLLESARPERSTAASVSALTSGALIAGLVITVAGLGYAVLDQVALHGLVDHLHALYDPVGAYAQPTPLYIYLYSLAGLGVAGWLVTLGLTRSGARSARVVSIVITVLAALAIAPLFLTEYGGPVFPFRLTAWYVVGWLLGLLATITYRPRR</sequence>
<proteinExistence type="predicted"/>
<dbReference type="Proteomes" id="UP000199103">
    <property type="component" value="Chromosome I"/>
</dbReference>
<protein>
    <submittedName>
        <fullName evidence="2">Uncharacterized protein</fullName>
    </submittedName>
</protein>
<feature type="transmembrane region" description="Helical" evidence="1">
    <location>
        <begin position="101"/>
        <end position="119"/>
    </location>
</feature>
<gene>
    <name evidence="2" type="ORF">SAMN04489812_1228</name>
</gene>
<keyword evidence="3" id="KW-1185">Reference proteome</keyword>
<keyword evidence="1" id="KW-1133">Transmembrane helix</keyword>
<keyword evidence="1" id="KW-0812">Transmembrane</keyword>
<evidence type="ECO:0000313" key="3">
    <source>
        <dbReference type="Proteomes" id="UP000199103"/>
    </source>
</evidence>
<dbReference type="OrthoDB" id="4774653at2"/>
<feature type="transmembrane region" description="Helical" evidence="1">
    <location>
        <begin position="70"/>
        <end position="89"/>
    </location>
</feature>
<accession>A0A1H1QES1</accession>
<evidence type="ECO:0000256" key="1">
    <source>
        <dbReference type="SAM" id="Phobius"/>
    </source>
</evidence>
<keyword evidence="1" id="KW-0472">Membrane</keyword>
<feature type="transmembrane region" description="Helical" evidence="1">
    <location>
        <begin position="131"/>
        <end position="149"/>
    </location>
</feature>
<dbReference type="EMBL" id="LT629772">
    <property type="protein sequence ID" value="SDS21399.1"/>
    <property type="molecule type" value="Genomic_DNA"/>
</dbReference>
<organism evidence="2 3">
    <name type="scientific">Microlunatus soli</name>
    <dbReference type="NCBI Taxonomy" id="630515"/>
    <lineage>
        <taxon>Bacteria</taxon>
        <taxon>Bacillati</taxon>
        <taxon>Actinomycetota</taxon>
        <taxon>Actinomycetes</taxon>
        <taxon>Propionibacteriales</taxon>
        <taxon>Propionibacteriaceae</taxon>
        <taxon>Microlunatus</taxon>
    </lineage>
</organism>
<feature type="transmembrane region" description="Helical" evidence="1">
    <location>
        <begin position="20"/>
        <end position="42"/>
    </location>
</feature>
<dbReference type="AlphaFoldDB" id="A0A1H1QES1"/>
<reference evidence="2 3" key="1">
    <citation type="submission" date="2016-10" db="EMBL/GenBank/DDBJ databases">
        <authorList>
            <person name="de Groot N.N."/>
        </authorList>
    </citation>
    <scope>NUCLEOTIDE SEQUENCE [LARGE SCALE GENOMIC DNA]</scope>
    <source>
        <strain evidence="2 3">DSM 21800</strain>
    </source>
</reference>
<name>A0A1H1QES1_9ACTN</name>
<dbReference type="RefSeq" id="WP_091521471.1">
    <property type="nucleotide sequence ID" value="NZ_LT629772.1"/>
</dbReference>